<keyword evidence="5" id="KW-0862">Zinc</keyword>
<feature type="domain" description="Peptidase M16 middle/third" evidence="9">
    <location>
        <begin position="405"/>
        <end position="690"/>
    </location>
</feature>
<evidence type="ECO:0000259" key="7">
    <source>
        <dbReference type="Pfam" id="PF00675"/>
    </source>
</evidence>
<evidence type="ECO:0000313" key="11">
    <source>
        <dbReference type="EMBL" id="EEQ38055.1"/>
    </source>
</evidence>
<dbReference type="OMA" id="WIFDEMK"/>
<evidence type="ECO:0008006" key="13">
    <source>
        <dbReference type="Google" id="ProtNLM"/>
    </source>
</evidence>
<dbReference type="PANTHER" id="PTHR43690">
    <property type="entry name" value="NARDILYSIN"/>
    <property type="match status" value="1"/>
</dbReference>
<dbReference type="MEROPS" id="M16.008"/>
<keyword evidence="4" id="KW-0378">Hydrolase</keyword>
<feature type="domain" description="Peptidase M16 C-terminal" evidence="8">
    <location>
        <begin position="220"/>
        <end position="396"/>
    </location>
</feature>
<dbReference type="InParanoid" id="C4Y1U6"/>
<feature type="domain" description="Peptidase M16 N-terminal" evidence="7">
    <location>
        <begin position="56"/>
        <end position="194"/>
    </location>
</feature>
<comment type="similarity">
    <text evidence="1">Belongs to the peptidase M16 family.</text>
</comment>
<protein>
    <recommendedName>
        <fullName evidence="13">A-factor-processing enzyme</fullName>
    </recommendedName>
</protein>
<dbReference type="AlphaFoldDB" id="C4Y1U6"/>
<accession>C4Y1U6</accession>
<feature type="domain" description="Coenzyme PQQ synthesis protein F-like C-terminal lobe" evidence="10">
    <location>
        <begin position="806"/>
        <end position="906"/>
    </location>
</feature>
<dbReference type="Pfam" id="PF16187">
    <property type="entry name" value="Peptidase_M16_M"/>
    <property type="match status" value="1"/>
</dbReference>
<dbReference type="GO" id="GO:0005829">
    <property type="term" value="C:cytosol"/>
    <property type="evidence" value="ECO:0007669"/>
    <property type="project" value="TreeGrafter"/>
</dbReference>
<dbReference type="HOGENOM" id="CLU_004639_1_1_1"/>
<dbReference type="FunCoup" id="C4Y1U6">
    <property type="interactions" value="980"/>
</dbReference>
<organism evidence="11 12">
    <name type="scientific">Clavispora lusitaniae (strain ATCC 42720)</name>
    <name type="common">Yeast</name>
    <name type="synonym">Candida lusitaniae</name>
    <dbReference type="NCBI Taxonomy" id="306902"/>
    <lineage>
        <taxon>Eukaryota</taxon>
        <taxon>Fungi</taxon>
        <taxon>Dikarya</taxon>
        <taxon>Ascomycota</taxon>
        <taxon>Saccharomycotina</taxon>
        <taxon>Pichiomycetes</taxon>
        <taxon>Metschnikowiaceae</taxon>
        <taxon>Clavispora</taxon>
    </lineage>
</organism>
<dbReference type="STRING" id="306902.C4Y1U6"/>
<dbReference type="EMBL" id="CH408077">
    <property type="protein sequence ID" value="EEQ38055.1"/>
    <property type="molecule type" value="Genomic_DNA"/>
</dbReference>
<dbReference type="InterPro" id="IPR007863">
    <property type="entry name" value="Peptidase_M16_C"/>
</dbReference>
<dbReference type="Pfam" id="PF22456">
    <property type="entry name" value="PqqF-like_C_4"/>
    <property type="match status" value="1"/>
</dbReference>
<evidence type="ECO:0000259" key="8">
    <source>
        <dbReference type="Pfam" id="PF05193"/>
    </source>
</evidence>
<evidence type="ECO:0000256" key="1">
    <source>
        <dbReference type="ARBA" id="ARBA00007261"/>
    </source>
</evidence>
<sequence>MFLFKKAQFSLPRRIFSRSAMSSAISVLADDPNIAKPLLDDRKYRLLKLDHSNLHILLIHDPTTDRAAASLDVNVGSFADRKYNVAGLAHFCEHLLFMGTSKYPEENEYASYLSKHSGHSNAYTAAEHTNYYFEVDSAHLEGALDRFAQFFISPLFSRSCKDREIQAVDSENKKNLQNDMWRMYQLDKSTSNPKHPYNGFSTGNFHTLQEEPASRGEDVRDILLRFYKNEYSANLMSLVVLGNESLDVLEKWAVEKFSPVENSNLPRPSYDELVFTEAQMGKITRAKPIMDTRKLELSFMIPNDQEENWKCRPSGYFAHLLGHESKGSVLHFLKTKNWVNDLSAGAIKVCQGNSLLMIELELTPSGLDHWQDIVVHIFEYLDMVKSFEPQQWLWKEESAMSEINFRFRQKMSASSTVSKMSNKLYQFSSDGYIPPENLLDSSVLREFNPTEISKYGSYLVPSNLRLSLTSRDLLGLSSKEKWYGTEYSYEDIPAELLQRIQSLASNPELHLPKHNSFIPENFSVRGEKVQEPLAHPFLISDSAQFETWFKQDDQFGIPKGYINLTVHIPTLNENIKSALMATLLSELIDDELNEIEYYASLVGLSFSIHQFKDSYSLKVGGYNDKLPVYLSQILEYFTSFTPKKDRFESIKYKVTQELKNSGFETPYSQIGTHFLQFINERTYPDLEKLAIINEITFDQIAEFANGLWKKGTFVQTLIIGNFDYATATEVDKSIKKNFEHISPINSSKDKVLESIKFESFELQTGENVRYVVPLQDANNINSCLEYFVRVGTLGEENRRLRVLTDLLAVMIHEPCFNQLRTKEQLGYVVFSGYRPSRSYFGLRVLVQSERACDYLEYRVVQFLRKFKKSVLGDKLTEEAFNKYKQALKSKKLTKLKNLAEESSRFWNHINDGFYDFMQKSKDVQLLETITPDEFLHFFNEYFDVDNASKSALLTVYLESQKTPVLEQKKLFTTALHNFIYDNDIPISIDNVDAFVEEAGSDVAAVASFVEENLSDNSFDFSELKDSFINEITERTARATPELYPRGKTYEKISDFQSTHKKGGAPKPVVPLSTYNYASAHL</sequence>
<keyword evidence="6" id="KW-0482">Metalloprotease</keyword>
<keyword evidence="2" id="KW-0645">Protease</keyword>
<dbReference type="Pfam" id="PF05193">
    <property type="entry name" value="Peptidase_M16_C"/>
    <property type="match status" value="1"/>
</dbReference>
<evidence type="ECO:0000256" key="3">
    <source>
        <dbReference type="ARBA" id="ARBA00022723"/>
    </source>
</evidence>
<evidence type="ECO:0000259" key="10">
    <source>
        <dbReference type="Pfam" id="PF22456"/>
    </source>
</evidence>
<dbReference type="GO" id="GO:0043171">
    <property type="term" value="P:peptide catabolic process"/>
    <property type="evidence" value="ECO:0007669"/>
    <property type="project" value="TreeGrafter"/>
</dbReference>
<dbReference type="PANTHER" id="PTHR43690:SF18">
    <property type="entry name" value="INSULIN-DEGRADING ENZYME-RELATED"/>
    <property type="match status" value="1"/>
</dbReference>
<dbReference type="GO" id="GO:0005759">
    <property type="term" value="C:mitochondrial matrix"/>
    <property type="evidence" value="ECO:0007669"/>
    <property type="project" value="EnsemblFungi"/>
</dbReference>
<evidence type="ECO:0000313" key="12">
    <source>
        <dbReference type="Proteomes" id="UP000007703"/>
    </source>
</evidence>
<dbReference type="GO" id="GO:0004222">
    <property type="term" value="F:metalloendopeptidase activity"/>
    <property type="evidence" value="ECO:0007669"/>
    <property type="project" value="EnsemblFungi"/>
</dbReference>
<keyword evidence="3" id="KW-0479">Metal-binding</keyword>
<reference evidence="11 12" key="1">
    <citation type="journal article" date="2009" name="Nature">
        <title>Evolution of pathogenicity and sexual reproduction in eight Candida genomes.</title>
        <authorList>
            <person name="Butler G."/>
            <person name="Rasmussen M.D."/>
            <person name="Lin M.F."/>
            <person name="Santos M.A."/>
            <person name="Sakthikumar S."/>
            <person name="Munro C.A."/>
            <person name="Rheinbay E."/>
            <person name="Grabherr M."/>
            <person name="Forche A."/>
            <person name="Reedy J.L."/>
            <person name="Agrafioti I."/>
            <person name="Arnaud M.B."/>
            <person name="Bates S."/>
            <person name="Brown A.J."/>
            <person name="Brunke S."/>
            <person name="Costanzo M.C."/>
            <person name="Fitzpatrick D.A."/>
            <person name="de Groot P.W."/>
            <person name="Harris D."/>
            <person name="Hoyer L.L."/>
            <person name="Hube B."/>
            <person name="Klis F.M."/>
            <person name="Kodira C."/>
            <person name="Lennard N."/>
            <person name="Logue M.E."/>
            <person name="Martin R."/>
            <person name="Neiman A.M."/>
            <person name="Nikolaou E."/>
            <person name="Quail M.A."/>
            <person name="Quinn J."/>
            <person name="Santos M.C."/>
            <person name="Schmitzberger F.F."/>
            <person name="Sherlock G."/>
            <person name="Shah P."/>
            <person name="Silverstein K.A."/>
            <person name="Skrzypek M.S."/>
            <person name="Soll D."/>
            <person name="Staggs R."/>
            <person name="Stansfield I."/>
            <person name="Stumpf M.P."/>
            <person name="Sudbery P.E."/>
            <person name="Srikantha T."/>
            <person name="Zeng Q."/>
            <person name="Berman J."/>
            <person name="Berriman M."/>
            <person name="Heitman J."/>
            <person name="Gow N.A."/>
            <person name="Lorenz M.C."/>
            <person name="Birren B.W."/>
            <person name="Kellis M."/>
            <person name="Cuomo C.A."/>
        </authorList>
    </citation>
    <scope>NUCLEOTIDE SEQUENCE [LARGE SCALE GENOMIC DNA]</scope>
    <source>
        <strain evidence="11 12">ATCC 42720</strain>
    </source>
</reference>
<dbReference type="GO" id="GO:0046872">
    <property type="term" value="F:metal ion binding"/>
    <property type="evidence" value="ECO:0007669"/>
    <property type="project" value="UniProtKB-KW"/>
</dbReference>
<dbReference type="InterPro" id="IPR011249">
    <property type="entry name" value="Metalloenz_LuxS/M16"/>
</dbReference>
<evidence type="ECO:0000256" key="5">
    <source>
        <dbReference type="ARBA" id="ARBA00022833"/>
    </source>
</evidence>
<dbReference type="Proteomes" id="UP000007703">
    <property type="component" value="Unassembled WGS sequence"/>
</dbReference>
<dbReference type="InterPro" id="IPR050626">
    <property type="entry name" value="Peptidase_M16"/>
</dbReference>
<dbReference type="InterPro" id="IPR032632">
    <property type="entry name" value="Peptidase_M16_M"/>
</dbReference>
<dbReference type="GeneID" id="8499397"/>
<dbReference type="KEGG" id="clu:CLUG_02178"/>
<dbReference type="GO" id="GO:0007323">
    <property type="term" value="P:peptide pheromone maturation"/>
    <property type="evidence" value="ECO:0007669"/>
    <property type="project" value="EnsemblFungi"/>
</dbReference>
<dbReference type="InterPro" id="IPR054734">
    <property type="entry name" value="PqqF-like_C_4"/>
</dbReference>
<dbReference type="FunFam" id="3.30.830.10:FF:000005">
    <property type="entry name" value="nardilysin isoform X1"/>
    <property type="match status" value="1"/>
</dbReference>
<dbReference type="Gene3D" id="3.30.830.10">
    <property type="entry name" value="Metalloenzyme, LuxS/M16 peptidase-like"/>
    <property type="match status" value="4"/>
</dbReference>
<dbReference type="InterPro" id="IPR011765">
    <property type="entry name" value="Pept_M16_N"/>
</dbReference>
<dbReference type="Pfam" id="PF00675">
    <property type="entry name" value="Peptidase_M16"/>
    <property type="match status" value="1"/>
</dbReference>
<name>C4Y1U6_CLAL4</name>
<dbReference type="VEuPathDB" id="FungiDB:CLUG_02178"/>
<evidence type="ECO:0000256" key="2">
    <source>
        <dbReference type="ARBA" id="ARBA00022670"/>
    </source>
</evidence>
<dbReference type="GO" id="GO:0034982">
    <property type="term" value="P:mitochondrial protein processing"/>
    <property type="evidence" value="ECO:0007669"/>
    <property type="project" value="EnsemblFungi"/>
</dbReference>
<dbReference type="GO" id="GO:0051603">
    <property type="term" value="P:proteolysis involved in protein catabolic process"/>
    <property type="evidence" value="ECO:0007669"/>
    <property type="project" value="TreeGrafter"/>
</dbReference>
<dbReference type="SUPFAM" id="SSF63411">
    <property type="entry name" value="LuxS/MPP-like metallohydrolase"/>
    <property type="match status" value="4"/>
</dbReference>
<gene>
    <name evidence="11" type="ORF">CLUG_02178</name>
</gene>
<proteinExistence type="inferred from homology"/>
<dbReference type="OrthoDB" id="952271at2759"/>
<dbReference type="FunFam" id="3.30.830.10:FF:000004">
    <property type="entry name" value="Putative insulin-degrading enzyme"/>
    <property type="match status" value="1"/>
</dbReference>
<evidence type="ECO:0000256" key="6">
    <source>
        <dbReference type="ARBA" id="ARBA00023049"/>
    </source>
</evidence>
<evidence type="ECO:0000259" key="9">
    <source>
        <dbReference type="Pfam" id="PF16187"/>
    </source>
</evidence>
<evidence type="ECO:0000256" key="4">
    <source>
        <dbReference type="ARBA" id="ARBA00022801"/>
    </source>
</evidence>